<feature type="compositionally biased region" description="Pro residues" evidence="1">
    <location>
        <begin position="1"/>
        <end position="11"/>
    </location>
</feature>
<feature type="region of interest" description="Disordered" evidence="1">
    <location>
        <begin position="258"/>
        <end position="281"/>
    </location>
</feature>
<feature type="compositionally biased region" description="Low complexity" evidence="1">
    <location>
        <begin position="363"/>
        <end position="372"/>
    </location>
</feature>
<accession>A0ABR5BYD7</accession>
<sequence>MTKTKTPPPPSTLHSYEPPTEIASHPPSQRHHHDHEHHHHHSHYARSVKPIGTVKETIEEKHLDGFKGEETVEAQAKVVSEPSVPPIIASAKASTKTKSIAASVKTSSEAIATSHITRRKSILAATSTGGQVVEVVPAAASAPAIIVPSVASSFATLPTRVKASSKTPSSKAVSGPRTVREPSLRAPSPAPSHRSRYSHHHPEVIVNVTIPQAVAAALPPPVINPDPSIPIVIEGTAKEAIEKAVEDVPATPVVVPVTPHHTSKTTSIPAVPPSPSPSTRSRLCRLQSAKATTVPLPPLGPTAVEQDVEEEPEETVAEETRVVATTRTITRRPASPPKVFESGSRYVENILEGEEPVPPPSIKPKSSVQSNPQIPPPPSPVCSAPNTPVTMKCHFFNSKSSSSPKIRTVETTTVETISYPLLPQQSIEETDVNTAATTAGGPTTKGIGGARSVVLTASSGRMSGTKAGIRPIPMVAAAPPASVPTIIDEVTTTSAAQAMPLPATTAAMIASAPSTASPTTIALEATPAPTSPRTIMTLSAQLDRDSHGNEHVHARWRDHTNVNKMNGPDAAGHVETTELPVETDKERRRRTKRETKERKKSDKLASSPPYRPIGALPPPISERYACPPAPTEIERQAKQRLGEKMGRGG</sequence>
<feature type="compositionally biased region" description="Acidic residues" evidence="1">
    <location>
        <begin position="306"/>
        <end position="315"/>
    </location>
</feature>
<protein>
    <submittedName>
        <fullName evidence="2">Uncharacterized protein</fullName>
    </submittedName>
</protein>
<feature type="region of interest" description="Disordered" evidence="1">
    <location>
        <begin position="1"/>
        <end position="50"/>
    </location>
</feature>
<feature type="compositionally biased region" description="Basic residues" evidence="1">
    <location>
        <begin position="28"/>
        <end position="46"/>
    </location>
</feature>
<dbReference type="Proteomes" id="UP000054272">
    <property type="component" value="Unassembled WGS sequence"/>
</dbReference>
<feature type="region of interest" description="Disordered" evidence="1">
    <location>
        <begin position="293"/>
        <end position="315"/>
    </location>
</feature>
<feature type="region of interest" description="Disordered" evidence="1">
    <location>
        <begin position="353"/>
        <end position="379"/>
    </location>
</feature>
<feature type="compositionally biased region" description="Basic and acidic residues" evidence="1">
    <location>
        <begin position="632"/>
        <end position="649"/>
    </location>
</feature>
<proteinExistence type="predicted"/>
<dbReference type="EMBL" id="KN848630">
    <property type="protein sequence ID" value="KIR80655.1"/>
    <property type="molecule type" value="Genomic_DNA"/>
</dbReference>
<evidence type="ECO:0000256" key="1">
    <source>
        <dbReference type="SAM" id="MobiDB-lite"/>
    </source>
</evidence>
<feature type="compositionally biased region" description="Polar residues" evidence="1">
    <location>
        <begin position="162"/>
        <end position="172"/>
    </location>
</feature>
<feature type="region of interest" description="Disordered" evidence="1">
    <location>
        <begin position="160"/>
        <end position="197"/>
    </location>
</feature>
<feature type="compositionally biased region" description="Pro residues" evidence="1">
    <location>
        <begin position="609"/>
        <end position="620"/>
    </location>
</feature>
<reference evidence="2 3" key="1">
    <citation type="submission" date="2015-01" db="EMBL/GenBank/DDBJ databases">
        <title>The Genome Sequence of Cryptococcus gattii EJB2.</title>
        <authorList>
            <consortium name="The Broad Institute Genomics Platform"/>
            <person name="Cuomo C."/>
            <person name="Litvintseva A."/>
            <person name="Chen Y."/>
            <person name="Heitman J."/>
            <person name="Sun S."/>
            <person name="Springer D."/>
            <person name="Dromer F."/>
            <person name="Young S."/>
            <person name="Zeng Q."/>
            <person name="Gargeya S."/>
            <person name="Abouelleil A."/>
            <person name="Alvarado L."/>
            <person name="Chapman S.B."/>
            <person name="Gainer-Dewar J."/>
            <person name="Goldberg J."/>
            <person name="Griggs A."/>
            <person name="Gujja S."/>
            <person name="Hansen M."/>
            <person name="Howarth C."/>
            <person name="Imamovic A."/>
            <person name="Larimer J."/>
            <person name="Murphy C."/>
            <person name="Naylor J."/>
            <person name="Pearson M."/>
            <person name="Priest M."/>
            <person name="Roberts A."/>
            <person name="Saif S."/>
            <person name="Shea T."/>
            <person name="Sykes S."/>
            <person name="Wortman J."/>
            <person name="Nusbaum C."/>
            <person name="Birren B."/>
        </authorList>
    </citation>
    <scope>NUCLEOTIDE SEQUENCE [LARGE SCALE GENOMIC DNA]</scope>
    <source>
        <strain evidence="2 3">EJB2</strain>
    </source>
</reference>
<feature type="compositionally biased region" description="Low complexity" evidence="1">
    <location>
        <begin position="258"/>
        <end position="269"/>
    </location>
</feature>
<evidence type="ECO:0000313" key="3">
    <source>
        <dbReference type="Proteomes" id="UP000054272"/>
    </source>
</evidence>
<gene>
    <name evidence="2" type="ORF">I306_02110</name>
</gene>
<keyword evidence="3" id="KW-1185">Reference proteome</keyword>
<feature type="compositionally biased region" description="Basic and acidic residues" evidence="1">
    <location>
        <begin position="594"/>
        <end position="603"/>
    </location>
</feature>
<organism evidence="2 3">
    <name type="scientific">Cryptococcus gattii EJB2</name>
    <dbReference type="NCBI Taxonomy" id="1296103"/>
    <lineage>
        <taxon>Eukaryota</taxon>
        <taxon>Fungi</taxon>
        <taxon>Dikarya</taxon>
        <taxon>Basidiomycota</taxon>
        <taxon>Agaricomycotina</taxon>
        <taxon>Tremellomycetes</taxon>
        <taxon>Tremellales</taxon>
        <taxon>Cryptococcaceae</taxon>
        <taxon>Cryptococcus</taxon>
        <taxon>Cryptococcus gattii species complex</taxon>
    </lineage>
</organism>
<feature type="region of interest" description="Disordered" evidence="1">
    <location>
        <begin position="559"/>
        <end position="649"/>
    </location>
</feature>
<name>A0ABR5BYD7_9TREE</name>
<evidence type="ECO:0000313" key="2">
    <source>
        <dbReference type="EMBL" id="KIR80655.1"/>
    </source>
</evidence>